<dbReference type="InterPro" id="IPR009033">
    <property type="entry name" value="Calreticulin/calnexin_P_dom_sf"/>
</dbReference>
<feature type="region of interest" description="Disordered" evidence="13">
    <location>
        <begin position="230"/>
        <end position="252"/>
    </location>
</feature>
<dbReference type="PANTHER" id="PTHR11073">
    <property type="entry name" value="CALRETICULIN AND CALNEXIN"/>
    <property type="match status" value="1"/>
</dbReference>
<dbReference type="Gene3D" id="2.10.250.10">
    <property type="entry name" value="Calreticulin/calnexin, P domain"/>
    <property type="match status" value="1"/>
</dbReference>
<feature type="compositionally biased region" description="Low complexity" evidence="13">
    <location>
        <begin position="407"/>
        <end position="416"/>
    </location>
</feature>
<accession>A0A9W8LE66</accession>
<dbReference type="InterPro" id="IPR013320">
    <property type="entry name" value="ConA-like_dom_sf"/>
</dbReference>
<evidence type="ECO:0000256" key="2">
    <source>
        <dbReference type="ARBA" id="ARBA00010983"/>
    </source>
</evidence>
<dbReference type="AlphaFoldDB" id="A0A9W8LE66"/>
<dbReference type="PROSITE" id="PS00803">
    <property type="entry name" value="CALRETICULIN_1"/>
    <property type="match status" value="1"/>
</dbReference>
<evidence type="ECO:0000313" key="15">
    <source>
        <dbReference type="Proteomes" id="UP001140011"/>
    </source>
</evidence>
<evidence type="ECO:0000256" key="1">
    <source>
        <dbReference type="ARBA" id="ARBA00004319"/>
    </source>
</evidence>
<dbReference type="PANTHER" id="PTHR11073:SF2">
    <property type="entry name" value="CALRETICULIN"/>
    <property type="match status" value="1"/>
</dbReference>
<evidence type="ECO:0008006" key="16">
    <source>
        <dbReference type="Google" id="ProtNLM"/>
    </source>
</evidence>
<keyword evidence="15" id="KW-1185">Reference proteome</keyword>
<dbReference type="PRINTS" id="PR00626">
    <property type="entry name" value="CALRETICULIN"/>
</dbReference>
<comment type="subcellular location">
    <subcellularLocation>
        <location evidence="1">Endoplasmic reticulum lumen</location>
    </subcellularLocation>
</comment>
<dbReference type="FunFam" id="2.10.250.10:FF:000002">
    <property type="entry name" value="Calreticulin"/>
    <property type="match status" value="1"/>
</dbReference>
<dbReference type="GO" id="GO:0030246">
    <property type="term" value="F:carbohydrate binding"/>
    <property type="evidence" value="ECO:0007669"/>
    <property type="project" value="UniProtKB-KW"/>
</dbReference>
<keyword evidence="11" id="KW-1015">Disulfide bond</keyword>
<dbReference type="GO" id="GO:0005788">
    <property type="term" value="C:endoplasmic reticulum lumen"/>
    <property type="evidence" value="ECO:0007669"/>
    <property type="project" value="UniProtKB-SubCell"/>
</dbReference>
<sequence length="555" mass="60656">MRCSVALAALAALASSALARVYYEETFSAPDSIDSFKATKARDDVGAIKLSRGEWYGNENGSGLQIAEDARFYAYSAKLKRPFNTKGKDFVVQFTVKYEQDIDCGGAYLKLLPPTLDPTKFDGDSEYEVMFGPDICGSTNRRVHAIINYNGTNQQIDKVIQPRGDQLTHQYTFWVKPDKTFEIRIDNKVQEEGKVEDFWKVLPEKQIPDPDAEKPEDWVDGPVMINDTEDVKPEDWVDGPATIPDPDATRPEDWDDDMDGDWEAPVIANPEFKGEWKARQIKNPAYQGEWTAPMIDNPAYEEDEDLAVFNIGYVGIDIWTVKSGTIFNNILITDDIDYASKFGNSTWADFVESEIAAKKVVDDIESKKLEEERKAKEAAAKEAEEKEKAEAKEADVDADIEADADVEPASKAAAADDVFDELDEDDEDKVAAEKAAAEKAAAAEKLAAEEAAAAAEETAAAEKLAAEEAAAAAEKAAAEKLAAVKAAKAKAAKAKTDKAKADKAKADKKASKKKAAKEAARKAKQAAEEAAKKAAEAEKAAVEDEDEDTVAHDEL</sequence>
<keyword evidence="3" id="KW-0479">Metal-binding</keyword>
<comment type="similarity">
    <text evidence="2 12">Belongs to the calreticulin family.</text>
</comment>
<keyword evidence="10 12" id="KW-0143">Chaperone</keyword>
<feature type="region of interest" description="Disordered" evidence="13">
    <location>
        <begin position="491"/>
        <end position="555"/>
    </location>
</feature>
<feature type="signal peptide" evidence="12">
    <location>
        <begin position="1"/>
        <end position="19"/>
    </location>
</feature>
<dbReference type="Pfam" id="PF00262">
    <property type="entry name" value="Calreticulin"/>
    <property type="match status" value="1"/>
</dbReference>
<evidence type="ECO:0000256" key="3">
    <source>
        <dbReference type="ARBA" id="ARBA00022723"/>
    </source>
</evidence>
<keyword evidence="4 12" id="KW-0732">Signal</keyword>
<evidence type="ECO:0000256" key="12">
    <source>
        <dbReference type="RuleBase" id="RU362126"/>
    </source>
</evidence>
<dbReference type="InterPro" id="IPR001580">
    <property type="entry name" value="Calret/calnex"/>
</dbReference>
<evidence type="ECO:0000256" key="4">
    <source>
        <dbReference type="ARBA" id="ARBA00022729"/>
    </source>
</evidence>
<feature type="compositionally biased region" description="Basic and acidic residues" evidence="13">
    <location>
        <begin position="494"/>
        <end position="509"/>
    </location>
</feature>
<proteinExistence type="inferred from homology"/>
<evidence type="ECO:0000256" key="10">
    <source>
        <dbReference type="ARBA" id="ARBA00023186"/>
    </source>
</evidence>
<evidence type="ECO:0000256" key="6">
    <source>
        <dbReference type="ARBA" id="ARBA00022737"/>
    </source>
</evidence>
<evidence type="ECO:0000256" key="9">
    <source>
        <dbReference type="ARBA" id="ARBA00022837"/>
    </source>
</evidence>
<dbReference type="OrthoDB" id="1938156at2759"/>
<dbReference type="PROSITE" id="PS00804">
    <property type="entry name" value="CALRETICULIN_2"/>
    <property type="match status" value="1"/>
</dbReference>
<keyword evidence="5" id="KW-0430">Lectin</keyword>
<reference evidence="14" key="1">
    <citation type="submission" date="2022-07" db="EMBL/GenBank/DDBJ databases">
        <title>Phylogenomic reconstructions and comparative analyses of Kickxellomycotina fungi.</title>
        <authorList>
            <person name="Reynolds N.K."/>
            <person name="Stajich J.E."/>
            <person name="Barry K."/>
            <person name="Grigoriev I.V."/>
            <person name="Crous P."/>
            <person name="Smith M.E."/>
        </authorList>
    </citation>
    <scope>NUCLEOTIDE SEQUENCE</scope>
    <source>
        <strain evidence="14">BCRC 34297</strain>
    </source>
</reference>
<feature type="region of interest" description="Disordered" evidence="13">
    <location>
        <begin position="376"/>
        <end position="477"/>
    </location>
</feature>
<dbReference type="GO" id="GO:0005789">
    <property type="term" value="C:endoplasmic reticulum membrane"/>
    <property type="evidence" value="ECO:0007669"/>
    <property type="project" value="TreeGrafter"/>
</dbReference>
<dbReference type="GO" id="GO:0036503">
    <property type="term" value="P:ERAD pathway"/>
    <property type="evidence" value="ECO:0007669"/>
    <property type="project" value="TreeGrafter"/>
</dbReference>
<keyword evidence="7 12" id="KW-0256">Endoplasmic reticulum</keyword>
<gene>
    <name evidence="14" type="ORF">GGI19_000695</name>
</gene>
<dbReference type="GO" id="GO:0005509">
    <property type="term" value="F:calcium ion binding"/>
    <property type="evidence" value="ECO:0007669"/>
    <property type="project" value="InterPro"/>
</dbReference>
<evidence type="ECO:0000256" key="8">
    <source>
        <dbReference type="ARBA" id="ARBA00022833"/>
    </source>
</evidence>
<feature type="disulfide bond" evidence="11">
    <location>
        <begin position="104"/>
        <end position="136"/>
    </location>
</feature>
<dbReference type="InterPro" id="IPR018124">
    <property type="entry name" value="Calret/calnex_CS"/>
</dbReference>
<dbReference type="SUPFAM" id="SSF63887">
    <property type="entry name" value="P-domain of calnexin/calreticulin"/>
    <property type="match status" value="1"/>
</dbReference>
<dbReference type="GO" id="GO:0051082">
    <property type="term" value="F:unfolded protein binding"/>
    <property type="evidence" value="ECO:0007669"/>
    <property type="project" value="InterPro"/>
</dbReference>
<feature type="compositionally biased region" description="Acidic residues" evidence="13">
    <location>
        <begin position="417"/>
        <end position="428"/>
    </location>
</feature>
<keyword evidence="9" id="KW-0106">Calcium</keyword>
<evidence type="ECO:0000256" key="7">
    <source>
        <dbReference type="ARBA" id="ARBA00022824"/>
    </source>
</evidence>
<dbReference type="EMBL" id="JANBUH010000021">
    <property type="protein sequence ID" value="KAJ2756605.1"/>
    <property type="molecule type" value="Genomic_DNA"/>
</dbReference>
<feature type="compositionally biased region" description="Acidic residues" evidence="13">
    <location>
        <begin position="396"/>
        <end position="406"/>
    </location>
</feature>
<dbReference type="GO" id="GO:0006457">
    <property type="term" value="P:protein folding"/>
    <property type="evidence" value="ECO:0007669"/>
    <property type="project" value="InterPro"/>
</dbReference>
<name>A0A9W8LE66_9FUNG</name>
<feature type="compositionally biased region" description="Basic and acidic residues" evidence="13">
    <location>
        <begin position="516"/>
        <end position="542"/>
    </location>
</feature>
<keyword evidence="6" id="KW-0677">Repeat</keyword>
<dbReference type="SUPFAM" id="SSF49899">
    <property type="entry name" value="Concanavalin A-like lectins/glucanases"/>
    <property type="match status" value="1"/>
</dbReference>
<evidence type="ECO:0000313" key="14">
    <source>
        <dbReference type="EMBL" id="KAJ2756605.1"/>
    </source>
</evidence>
<evidence type="ECO:0000256" key="5">
    <source>
        <dbReference type="ARBA" id="ARBA00022734"/>
    </source>
</evidence>
<dbReference type="Proteomes" id="UP001140011">
    <property type="component" value="Unassembled WGS sequence"/>
</dbReference>
<evidence type="ECO:0000256" key="11">
    <source>
        <dbReference type="PIRSR" id="PIRSR601580-3"/>
    </source>
</evidence>
<organism evidence="14 15">
    <name type="scientific">Coemansia pectinata</name>
    <dbReference type="NCBI Taxonomy" id="1052879"/>
    <lineage>
        <taxon>Eukaryota</taxon>
        <taxon>Fungi</taxon>
        <taxon>Fungi incertae sedis</taxon>
        <taxon>Zoopagomycota</taxon>
        <taxon>Kickxellomycotina</taxon>
        <taxon>Kickxellomycetes</taxon>
        <taxon>Kickxellales</taxon>
        <taxon>Kickxellaceae</taxon>
        <taxon>Coemansia</taxon>
    </lineage>
</organism>
<evidence type="ECO:0000256" key="13">
    <source>
        <dbReference type="SAM" id="MobiDB-lite"/>
    </source>
</evidence>
<feature type="compositionally biased region" description="Low complexity" evidence="13">
    <location>
        <begin position="438"/>
        <end position="477"/>
    </location>
</feature>
<protein>
    <recommendedName>
        <fullName evidence="16">Calreticulin</fullName>
    </recommendedName>
</protein>
<feature type="compositionally biased region" description="Basic and acidic residues" evidence="13">
    <location>
        <begin position="376"/>
        <end position="395"/>
    </location>
</feature>
<dbReference type="Gene3D" id="2.60.120.200">
    <property type="match status" value="1"/>
</dbReference>
<comment type="caution">
    <text evidence="14">The sequence shown here is derived from an EMBL/GenBank/DDBJ whole genome shotgun (WGS) entry which is preliminary data.</text>
</comment>
<feature type="chain" id="PRO_5041017718" description="Calreticulin" evidence="12">
    <location>
        <begin position="20"/>
        <end position="555"/>
    </location>
</feature>
<keyword evidence="8" id="KW-0862">Zinc</keyword>